<keyword evidence="1" id="KW-0812">Transmembrane</keyword>
<accession>A0ABP8S0W2</accession>
<evidence type="ECO:0000313" key="2">
    <source>
        <dbReference type="EMBL" id="GAA4556812.1"/>
    </source>
</evidence>
<keyword evidence="1" id="KW-1133">Transmembrane helix</keyword>
<name>A0ABP8S0W2_9PSEU</name>
<proteinExistence type="predicted"/>
<evidence type="ECO:0000313" key="3">
    <source>
        <dbReference type="Proteomes" id="UP001501598"/>
    </source>
</evidence>
<dbReference type="RefSeq" id="WP_345425996.1">
    <property type="nucleotide sequence ID" value="NZ_BAABGT010000099.1"/>
</dbReference>
<feature type="transmembrane region" description="Helical" evidence="1">
    <location>
        <begin position="21"/>
        <end position="42"/>
    </location>
</feature>
<dbReference type="EMBL" id="BAABGT010000099">
    <property type="protein sequence ID" value="GAA4556812.1"/>
    <property type="molecule type" value="Genomic_DNA"/>
</dbReference>
<keyword evidence="1" id="KW-0472">Membrane</keyword>
<protein>
    <submittedName>
        <fullName evidence="2">Uncharacterized protein</fullName>
    </submittedName>
</protein>
<reference evidence="3" key="1">
    <citation type="journal article" date="2019" name="Int. J. Syst. Evol. Microbiol.">
        <title>The Global Catalogue of Microorganisms (GCM) 10K type strain sequencing project: providing services to taxonomists for standard genome sequencing and annotation.</title>
        <authorList>
            <consortium name="The Broad Institute Genomics Platform"/>
            <consortium name="The Broad Institute Genome Sequencing Center for Infectious Disease"/>
            <person name="Wu L."/>
            <person name="Ma J."/>
        </authorList>
    </citation>
    <scope>NUCLEOTIDE SEQUENCE [LARGE SCALE GENOMIC DNA]</scope>
    <source>
        <strain evidence="3">JCM 17906</strain>
    </source>
</reference>
<evidence type="ECO:0000256" key="1">
    <source>
        <dbReference type="SAM" id="Phobius"/>
    </source>
</evidence>
<keyword evidence="3" id="KW-1185">Reference proteome</keyword>
<gene>
    <name evidence="2" type="ORF">GCM10023175_59850</name>
</gene>
<dbReference type="Proteomes" id="UP001501598">
    <property type="component" value="Unassembled WGS sequence"/>
</dbReference>
<organism evidence="2 3">
    <name type="scientific">Pseudonocardia xishanensis</name>
    <dbReference type="NCBI Taxonomy" id="630995"/>
    <lineage>
        <taxon>Bacteria</taxon>
        <taxon>Bacillati</taxon>
        <taxon>Actinomycetota</taxon>
        <taxon>Actinomycetes</taxon>
        <taxon>Pseudonocardiales</taxon>
        <taxon>Pseudonocardiaceae</taxon>
        <taxon>Pseudonocardia</taxon>
    </lineage>
</organism>
<comment type="caution">
    <text evidence="2">The sequence shown here is derived from an EMBL/GenBank/DDBJ whole genome shotgun (WGS) entry which is preliminary data.</text>
</comment>
<sequence length="103" mass="10650">MSTRRFPQTRNLRRTGLIDGLATAGLAATGMATAAVLLTTTLTGEATIRTVAAPELKIALSVVGTQNGGLDCRQVGVSADYETLAGVHQLVCGRSPESGRQLP</sequence>